<dbReference type="STRING" id="202955.GCA_000759995_01984"/>
<organism evidence="1 2">
    <name type="scientific">Acinetobacter tjernbergiae DSM 14971 = CIP 107465</name>
    <dbReference type="NCBI Taxonomy" id="1120928"/>
    <lineage>
        <taxon>Bacteria</taxon>
        <taxon>Pseudomonadati</taxon>
        <taxon>Pseudomonadota</taxon>
        <taxon>Gammaproteobacteria</taxon>
        <taxon>Moraxellales</taxon>
        <taxon>Moraxellaceae</taxon>
        <taxon>Acinetobacter</taxon>
    </lineage>
</organism>
<comment type="caution">
    <text evidence="1">The sequence shown here is derived from an EMBL/GenBank/DDBJ whole genome shotgun (WGS) entry which is preliminary data.</text>
</comment>
<reference evidence="1 2" key="1">
    <citation type="submission" date="2013-10" db="EMBL/GenBank/DDBJ databases">
        <title>The Genome Sequence of Acinetobacter tjernbergiae CIP107465.</title>
        <authorList>
            <consortium name="The Broad Institute Genomics Platform"/>
            <consortium name="The Broad Institute Genome Sequencing Center for Infectious Disease"/>
            <person name="Cerqueira G."/>
            <person name="Feldgarden M."/>
            <person name="Courvalin P."/>
            <person name="Grillot-Courvalin C."/>
            <person name="Clermont D."/>
            <person name="Rocha E."/>
            <person name="Yoon E.-J."/>
            <person name="Nemec A."/>
            <person name="Young S.K."/>
            <person name="Zeng Q."/>
            <person name="Gargeya S."/>
            <person name="Fitzgerald M."/>
            <person name="Abouelleil A."/>
            <person name="Alvarado L."/>
            <person name="Berlin A.M."/>
            <person name="Chapman S.B."/>
            <person name="Gainer-Dewar J."/>
            <person name="Goldberg J."/>
            <person name="Gnerre S."/>
            <person name="Griggs A."/>
            <person name="Gujja S."/>
            <person name="Hansen M."/>
            <person name="Howarth C."/>
            <person name="Imamovic A."/>
            <person name="Ireland A."/>
            <person name="Larimer J."/>
            <person name="McCowan C."/>
            <person name="Murphy C."/>
            <person name="Pearson M."/>
            <person name="Poon T.W."/>
            <person name="Priest M."/>
            <person name="Roberts A."/>
            <person name="Saif S."/>
            <person name="Shea T."/>
            <person name="Sykes S."/>
            <person name="Wortman J."/>
            <person name="Nusbaum C."/>
            <person name="Birren B."/>
        </authorList>
    </citation>
    <scope>NUCLEOTIDE SEQUENCE [LARGE SCALE GENOMIC DNA]</scope>
    <source>
        <strain evidence="1 2">CIP 107465</strain>
    </source>
</reference>
<dbReference type="AlphaFoldDB" id="V2W2W5"/>
<accession>V2W2W5</accession>
<sequence>MSAVVPLQGWSVTKSTVMGASTLIDAIKDTKVSAALVTPNAKQVAEVLRGGAAGIALNIAVDQLIGAVDWVMDPANNQIVYKKEPVPLPINAFCITYRTDTFCSFDHKTTASWFAQAFMAYNNSRLSATEIQYGRSIVSAAVTDQTDVKINNGKRESRFYVVFTTAKGNTSKSGAYAVYAPIDLPEVENQNLALEVIAEQVISNADAGSLDAQVATNIAAQNILNDMVQAEPVVQELENNARDKDPRCKAIIGEMERLATDVEFRYNDLLLDRHDLYRNYRSIKNAHWSYSSWDGHIIQYNKVQGTLKSLVTQAVIEGCTVSTYVRKWSEQKPPAQPLPKE</sequence>
<dbReference type="PATRIC" id="fig|1120928.5.peg.2808"/>
<dbReference type="Proteomes" id="UP000017404">
    <property type="component" value="Unassembled WGS sequence"/>
</dbReference>
<proteinExistence type="predicted"/>
<gene>
    <name evidence="1" type="ORF">F990_02777</name>
</gene>
<name>V2W2W5_9GAMM</name>
<protein>
    <submittedName>
        <fullName evidence="1">Uncharacterized protein</fullName>
    </submittedName>
</protein>
<keyword evidence="2" id="KW-1185">Reference proteome</keyword>
<evidence type="ECO:0000313" key="2">
    <source>
        <dbReference type="Proteomes" id="UP000017404"/>
    </source>
</evidence>
<dbReference type="EMBL" id="AYEV01000032">
    <property type="protein sequence ID" value="ESK54319.1"/>
    <property type="molecule type" value="Genomic_DNA"/>
</dbReference>
<dbReference type="eggNOG" id="ENOG5034365">
    <property type="taxonomic scope" value="Bacteria"/>
</dbReference>
<evidence type="ECO:0000313" key="1">
    <source>
        <dbReference type="EMBL" id="ESK54319.1"/>
    </source>
</evidence>